<protein>
    <recommendedName>
        <fullName evidence="1">DUF4342 domain-containing protein</fullName>
    </recommendedName>
</protein>
<dbReference type="AlphaFoldDB" id="A0A1T4MWY5"/>
<gene>
    <name evidence="2" type="ORF">SAMN02745118_01620</name>
</gene>
<evidence type="ECO:0000313" key="3">
    <source>
        <dbReference type="Proteomes" id="UP000190625"/>
    </source>
</evidence>
<dbReference type="InterPro" id="IPR009060">
    <property type="entry name" value="UBA-like_sf"/>
</dbReference>
<dbReference type="OrthoDB" id="129626at2"/>
<organism evidence="2 3">
    <name type="scientific">Selenihalanaerobacter shriftii</name>
    <dbReference type="NCBI Taxonomy" id="142842"/>
    <lineage>
        <taxon>Bacteria</taxon>
        <taxon>Bacillati</taxon>
        <taxon>Bacillota</taxon>
        <taxon>Clostridia</taxon>
        <taxon>Halanaerobiales</taxon>
        <taxon>Halobacteroidaceae</taxon>
        <taxon>Selenihalanaerobacter</taxon>
    </lineage>
</organism>
<dbReference type="SUPFAM" id="SSF46934">
    <property type="entry name" value="UBA-like"/>
    <property type="match status" value="1"/>
</dbReference>
<dbReference type="Pfam" id="PF14242">
    <property type="entry name" value="DUF4342"/>
    <property type="match status" value="1"/>
</dbReference>
<dbReference type="Gene3D" id="1.10.8.10">
    <property type="entry name" value="DNA helicase RuvA subunit, C-terminal domain"/>
    <property type="match status" value="1"/>
</dbReference>
<dbReference type="STRING" id="142842.SAMN02745118_01620"/>
<dbReference type="RefSeq" id="WP_078810087.1">
    <property type="nucleotide sequence ID" value="NZ_FUWM01000012.1"/>
</dbReference>
<sequence>MKKTKQQLEKIDLLRERTGVGYKEAQEALKESKGDVIDAVVIIEEKKQRQKKEFHVAGNKVVKKVKELIKQGNVTKIQIKKGKEVLVNIPATVGVLGTVIYPPLAVLGMAVTIAGKYTLEVEYEGK</sequence>
<dbReference type="Proteomes" id="UP000190625">
    <property type="component" value="Unassembled WGS sequence"/>
</dbReference>
<reference evidence="3" key="1">
    <citation type="submission" date="2017-02" db="EMBL/GenBank/DDBJ databases">
        <authorList>
            <person name="Varghese N."/>
            <person name="Submissions S."/>
        </authorList>
    </citation>
    <scope>NUCLEOTIDE SEQUENCE [LARGE SCALE GENOMIC DNA]</scope>
    <source>
        <strain evidence="3">ATCC BAA-73</strain>
    </source>
</reference>
<feature type="domain" description="DUF4342" evidence="1">
    <location>
        <begin position="48"/>
        <end position="122"/>
    </location>
</feature>
<dbReference type="EMBL" id="FUWM01000012">
    <property type="protein sequence ID" value="SJZ71473.1"/>
    <property type="molecule type" value="Genomic_DNA"/>
</dbReference>
<evidence type="ECO:0000313" key="2">
    <source>
        <dbReference type="EMBL" id="SJZ71473.1"/>
    </source>
</evidence>
<keyword evidence="3" id="KW-1185">Reference proteome</keyword>
<evidence type="ECO:0000259" key="1">
    <source>
        <dbReference type="Pfam" id="PF14242"/>
    </source>
</evidence>
<name>A0A1T4MWY5_9FIRM</name>
<proteinExistence type="predicted"/>
<dbReference type="InterPro" id="IPR025642">
    <property type="entry name" value="DUF4342"/>
</dbReference>
<accession>A0A1T4MWY5</accession>